<dbReference type="Proteomes" id="UP000030526">
    <property type="component" value="Unassembled WGS sequence"/>
</dbReference>
<dbReference type="NCBIfam" id="NF002137">
    <property type="entry name" value="PRK00977.1-1"/>
    <property type="match status" value="1"/>
</dbReference>
<dbReference type="RefSeq" id="WP_039081761.1">
    <property type="nucleotide sequence ID" value="NZ_JARTEI010000003.1"/>
</dbReference>
<comment type="subcellular location">
    <subcellularLocation>
        <location evidence="6">Cytoplasm</location>
    </subcellularLocation>
</comment>
<feature type="compositionally biased region" description="Polar residues" evidence="7">
    <location>
        <begin position="65"/>
        <end position="80"/>
    </location>
</feature>
<evidence type="ECO:0000256" key="3">
    <source>
        <dbReference type="ARBA" id="ARBA00022722"/>
    </source>
</evidence>
<comment type="similarity">
    <text evidence="1 6">Belongs to the XseB family.</text>
</comment>
<dbReference type="PANTHER" id="PTHR34137:SF1">
    <property type="entry name" value="EXODEOXYRIBONUCLEASE 7 SMALL SUBUNIT"/>
    <property type="match status" value="1"/>
</dbReference>
<evidence type="ECO:0000313" key="9">
    <source>
        <dbReference type="Proteomes" id="UP000030526"/>
    </source>
</evidence>
<dbReference type="EMBL" id="JPXS01000006">
    <property type="protein sequence ID" value="KGQ34391.1"/>
    <property type="molecule type" value="Genomic_DNA"/>
</dbReference>
<comment type="function">
    <text evidence="6">Bidirectionally degrades single-stranded DNA into large acid-insoluble oligonucleotides, which are then degraded further into small acid-soluble oligonucleotides.</text>
</comment>
<evidence type="ECO:0000256" key="4">
    <source>
        <dbReference type="ARBA" id="ARBA00022801"/>
    </source>
</evidence>
<evidence type="ECO:0000256" key="1">
    <source>
        <dbReference type="ARBA" id="ARBA00009998"/>
    </source>
</evidence>
<dbReference type="GO" id="GO:0006308">
    <property type="term" value="P:DNA catabolic process"/>
    <property type="evidence" value="ECO:0007669"/>
    <property type="project" value="UniProtKB-UniRule"/>
</dbReference>
<keyword evidence="4 6" id="KW-0378">Hydrolase</keyword>
<dbReference type="NCBIfam" id="NF002140">
    <property type="entry name" value="PRK00977.1-4"/>
    <property type="match status" value="1"/>
</dbReference>
<dbReference type="GO" id="GO:0009318">
    <property type="term" value="C:exodeoxyribonuclease VII complex"/>
    <property type="evidence" value="ECO:0007669"/>
    <property type="project" value="UniProtKB-UniRule"/>
</dbReference>
<evidence type="ECO:0000256" key="5">
    <source>
        <dbReference type="ARBA" id="ARBA00022839"/>
    </source>
</evidence>
<evidence type="ECO:0000256" key="6">
    <source>
        <dbReference type="HAMAP-Rule" id="MF_00337"/>
    </source>
</evidence>
<accession>A0A0A2XPS7</accession>
<comment type="caution">
    <text evidence="8">The sequence shown here is derived from an EMBL/GenBank/DDBJ whole genome shotgun (WGS) entry which is preliminary data.</text>
</comment>
<dbReference type="InterPro" id="IPR037004">
    <property type="entry name" value="Exonuc_VII_ssu_sf"/>
</dbReference>
<keyword evidence="3 6" id="KW-0540">Nuclease</keyword>
<proteinExistence type="inferred from homology"/>
<dbReference type="EC" id="3.1.11.6" evidence="6"/>
<feature type="region of interest" description="Disordered" evidence="7">
    <location>
        <begin position="64"/>
        <end position="94"/>
    </location>
</feature>
<comment type="catalytic activity">
    <reaction evidence="6">
        <text>Exonucleolytic cleavage in either 5'- to 3'- or 3'- to 5'-direction to yield nucleoside 5'-phosphates.</text>
        <dbReference type="EC" id="3.1.11.6"/>
    </reaction>
</comment>
<evidence type="ECO:0000256" key="7">
    <source>
        <dbReference type="SAM" id="MobiDB-lite"/>
    </source>
</evidence>
<dbReference type="Gene3D" id="1.10.287.1040">
    <property type="entry name" value="Exonuclease VII, small subunit"/>
    <property type="match status" value="1"/>
</dbReference>
<dbReference type="Pfam" id="PF02609">
    <property type="entry name" value="Exonuc_VII_S"/>
    <property type="match status" value="1"/>
</dbReference>
<keyword evidence="5 6" id="KW-0269">Exonuclease</keyword>
<dbReference type="SUPFAM" id="SSF116842">
    <property type="entry name" value="XseB-like"/>
    <property type="match status" value="1"/>
</dbReference>
<dbReference type="PANTHER" id="PTHR34137">
    <property type="entry name" value="EXODEOXYRIBONUCLEASE 7 SMALL SUBUNIT"/>
    <property type="match status" value="1"/>
</dbReference>
<sequence length="94" mass="10591">MAKKAQPLNFENTLIELENVVNRLEQGDLPLEDALSQFEQGVNLAKQAQEKLANAEQRVQILLEKNSSTPLTDYPTSSLSEVKKDDEESDQDIF</sequence>
<comment type="subunit">
    <text evidence="6">Heterooligomer composed of large and small subunits.</text>
</comment>
<reference evidence="8 9" key="1">
    <citation type="submission" date="2014-08" db="EMBL/GenBank/DDBJ databases">
        <title>Chaperone-usher fimbriae in a diverse selection of Gallibacterium genomes.</title>
        <authorList>
            <person name="Kudirkiene E."/>
            <person name="Bager R.J."/>
            <person name="Johnson T.J."/>
            <person name="Bojesen A.M."/>
        </authorList>
    </citation>
    <scope>NUCLEOTIDE SEQUENCE [LARGE SCALE GENOMIC DNA]</scope>
    <source>
        <strain evidence="8 9">20558/3kl.</strain>
    </source>
</reference>
<dbReference type="HAMAP" id="MF_00337">
    <property type="entry name" value="Exonuc_7_S"/>
    <property type="match status" value="1"/>
</dbReference>
<evidence type="ECO:0000256" key="2">
    <source>
        <dbReference type="ARBA" id="ARBA00022490"/>
    </source>
</evidence>
<protein>
    <recommendedName>
        <fullName evidence="6">Exodeoxyribonuclease 7 small subunit</fullName>
        <ecNumber evidence="6">3.1.11.6</ecNumber>
    </recommendedName>
    <alternativeName>
        <fullName evidence="6">Exodeoxyribonuclease VII small subunit</fullName>
        <shortName evidence="6">Exonuclease VII small subunit</shortName>
    </alternativeName>
</protein>
<dbReference type="NCBIfam" id="TIGR01280">
    <property type="entry name" value="xseB"/>
    <property type="match status" value="1"/>
</dbReference>
<organism evidence="8 9">
    <name type="scientific">Gallibacterium anatis</name>
    <dbReference type="NCBI Taxonomy" id="750"/>
    <lineage>
        <taxon>Bacteria</taxon>
        <taxon>Pseudomonadati</taxon>
        <taxon>Pseudomonadota</taxon>
        <taxon>Gammaproteobacteria</taxon>
        <taxon>Pasteurellales</taxon>
        <taxon>Pasteurellaceae</taxon>
        <taxon>Gallibacterium</taxon>
    </lineage>
</organism>
<name>A0A0A2XPS7_9PAST</name>
<dbReference type="GO" id="GO:0008855">
    <property type="term" value="F:exodeoxyribonuclease VII activity"/>
    <property type="evidence" value="ECO:0007669"/>
    <property type="project" value="UniProtKB-UniRule"/>
</dbReference>
<keyword evidence="2 6" id="KW-0963">Cytoplasm</keyword>
<evidence type="ECO:0000313" key="8">
    <source>
        <dbReference type="EMBL" id="KGQ34391.1"/>
    </source>
</evidence>
<dbReference type="GO" id="GO:0005829">
    <property type="term" value="C:cytosol"/>
    <property type="evidence" value="ECO:0007669"/>
    <property type="project" value="TreeGrafter"/>
</dbReference>
<dbReference type="AlphaFoldDB" id="A0A0A2XPS7"/>
<gene>
    <name evidence="6" type="primary">xseB</name>
    <name evidence="8" type="ORF">JP32_00750</name>
</gene>
<dbReference type="InterPro" id="IPR003761">
    <property type="entry name" value="Exonuc_VII_S"/>
</dbReference>